<evidence type="ECO:0000259" key="3">
    <source>
        <dbReference type="Pfam" id="PF04967"/>
    </source>
</evidence>
<dbReference type="EMBL" id="FORO01000001">
    <property type="protein sequence ID" value="SFI52863.1"/>
    <property type="molecule type" value="Genomic_DNA"/>
</dbReference>
<dbReference type="InterPro" id="IPR056529">
    <property type="entry name" value="HVO_2928_N"/>
</dbReference>
<dbReference type="PANTHER" id="PTHR34236">
    <property type="entry name" value="DIMETHYL SULFOXIDE REDUCTASE TRANSCRIPTIONAL ACTIVATOR"/>
    <property type="match status" value="1"/>
</dbReference>
<gene>
    <name evidence="5" type="ORF">SAMN05443661_101166</name>
</gene>
<keyword evidence="2" id="KW-0804">Transcription</keyword>
<dbReference type="Pfam" id="PF04967">
    <property type="entry name" value="HTH_10"/>
    <property type="match status" value="1"/>
</dbReference>
<feature type="domain" description="HVO-2928 N-terminal" evidence="4">
    <location>
        <begin position="10"/>
        <end position="177"/>
    </location>
</feature>
<sequence>MSESMARLREFTFTLTYEPGEDQVVDVFHDHPNLRASTVDVTTGQTSCVRLVQLTGPPEAADRLETTLADRDYLPRAIGTDRCCGTSTSYRLECSARRRLIYAYVGDVCDCRSIHNVASDHLDRGTIFESCNHAGRERWRLLMRSDEEVGALYDDLETFCRDGVSVEVGHIGDATEWHGDAVVDDDLTGSQREAIEQAAARGYYERPRAITIGELASELDVPESTLSYRLRMAESRLVKRYLDRFPASDDATLV</sequence>
<dbReference type="Proteomes" id="UP000182829">
    <property type="component" value="Unassembled WGS sequence"/>
</dbReference>
<evidence type="ECO:0000256" key="2">
    <source>
        <dbReference type="ARBA" id="ARBA00023163"/>
    </source>
</evidence>
<organism evidence="5 6">
    <name type="scientific">Natronobacterium gregoryi</name>
    <dbReference type="NCBI Taxonomy" id="44930"/>
    <lineage>
        <taxon>Archaea</taxon>
        <taxon>Methanobacteriati</taxon>
        <taxon>Methanobacteriota</taxon>
        <taxon>Stenosarchaea group</taxon>
        <taxon>Halobacteria</taxon>
        <taxon>Halobacteriales</taxon>
        <taxon>Natrialbaceae</taxon>
        <taxon>Natronobacterium</taxon>
    </lineage>
</organism>
<dbReference type="PANTHER" id="PTHR34236:SF1">
    <property type="entry name" value="DIMETHYL SULFOXIDE REDUCTASE TRANSCRIPTIONAL ACTIVATOR"/>
    <property type="match status" value="1"/>
</dbReference>
<reference evidence="5 6" key="1">
    <citation type="submission" date="2016-10" db="EMBL/GenBank/DDBJ databases">
        <authorList>
            <person name="de Groot N.N."/>
        </authorList>
    </citation>
    <scope>NUCLEOTIDE SEQUENCE [LARGE SCALE GENOMIC DNA]</scope>
    <source>
        <strain evidence="5 6">SP2</strain>
    </source>
</reference>
<proteinExistence type="predicted"/>
<evidence type="ECO:0000313" key="5">
    <source>
        <dbReference type="EMBL" id="SFI52863.1"/>
    </source>
</evidence>
<dbReference type="OrthoDB" id="198846at2157"/>
<dbReference type="AlphaFoldDB" id="A0A1I3IYB8"/>
<evidence type="ECO:0000313" key="6">
    <source>
        <dbReference type="Proteomes" id="UP000182829"/>
    </source>
</evidence>
<accession>A0A1I3IYB8</accession>
<dbReference type="Pfam" id="PF24281">
    <property type="entry name" value="HVO_2928_N"/>
    <property type="match status" value="1"/>
</dbReference>
<feature type="domain" description="HTH bat-type" evidence="3">
    <location>
        <begin position="187"/>
        <end position="239"/>
    </location>
</feature>
<evidence type="ECO:0000259" key="4">
    <source>
        <dbReference type="Pfam" id="PF24281"/>
    </source>
</evidence>
<dbReference type="RefSeq" id="WP_015233773.1">
    <property type="nucleotide sequence ID" value="NZ_FORO01000001.1"/>
</dbReference>
<name>A0A1I3IYB8_9EURY</name>
<dbReference type="GeneID" id="14210122"/>
<evidence type="ECO:0000256" key="1">
    <source>
        <dbReference type="ARBA" id="ARBA00023015"/>
    </source>
</evidence>
<dbReference type="InterPro" id="IPR007050">
    <property type="entry name" value="HTH_bacterioopsin"/>
</dbReference>
<keyword evidence="1" id="KW-0805">Transcription regulation</keyword>
<protein>
    <submittedName>
        <fullName evidence="5">HTH DNA binding domain-containing protein</fullName>
    </submittedName>
</protein>